<dbReference type="GO" id="GO:0036503">
    <property type="term" value="P:ERAD pathway"/>
    <property type="evidence" value="ECO:0007669"/>
    <property type="project" value="TreeGrafter"/>
</dbReference>
<evidence type="ECO:0000256" key="4">
    <source>
        <dbReference type="ARBA" id="ARBA00022729"/>
    </source>
</evidence>
<feature type="signal peptide" evidence="6">
    <location>
        <begin position="1"/>
        <end position="17"/>
    </location>
</feature>
<dbReference type="OrthoDB" id="20872at2759"/>
<evidence type="ECO:0000256" key="3">
    <source>
        <dbReference type="ARBA" id="ARBA00018534"/>
    </source>
</evidence>
<evidence type="ECO:0000313" key="8">
    <source>
        <dbReference type="Proteomes" id="UP000054302"/>
    </source>
</evidence>
<dbReference type="AlphaFoldDB" id="A0A0D1WTS6"/>
<dbReference type="STRING" id="212818.A0A0D1WTS6"/>
<evidence type="ECO:0000256" key="5">
    <source>
        <dbReference type="SAM" id="MobiDB-lite"/>
    </source>
</evidence>
<dbReference type="HOGENOM" id="CLU_559013_0_0_1"/>
<dbReference type="GeneID" id="27321739"/>
<gene>
    <name evidence="7" type="ORF">PV10_03894</name>
</gene>
<organism evidence="7 8">
    <name type="scientific">Exophiala mesophila</name>
    <name type="common">Black yeast-like fungus</name>
    <dbReference type="NCBI Taxonomy" id="212818"/>
    <lineage>
        <taxon>Eukaryota</taxon>
        <taxon>Fungi</taxon>
        <taxon>Dikarya</taxon>
        <taxon>Ascomycota</taxon>
        <taxon>Pezizomycotina</taxon>
        <taxon>Eurotiomycetes</taxon>
        <taxon>Chaetothyriomycetidae</taxon>
        <taxon>Chaetothyriales</taxon>
        <taxon>Herpotrichiellaceae</taxon>
        <taxon>Exophiala</taxon>
    </lineage>
</organism>
<dbReference type="PANTHER" id="PTHR38425:SF1">
    <property type="entry name" value="LONG CHRONOLOGICAL LIFESPAN PROTEIN 2"/>
    <property type="match status" value="1"/>
</dbReference>
<name>A0A0D1WTS6_EXOME</name>
<dbReference type="RefSeq" id="XP_016224194.1">
    <property type="nucleotide sequence ID" value="XM_016368406.1"/>
</dbReference>
<accession>A0A0D1WTS6</accession>
<keyword evidence="4 6" id="KW-0732">Signal</keyword>
<protein>
    <recommendedName>
        <fullName evidence="3">Long chronological lifespan protein 2</fullName>
    </recommendedName>
</protein>
<keyword evidence="8" id="KW-1185">Reference proteome</keyword>
<feature type="chain" id="PRO_5002236189" description="Long chronological lifespan protein 2" evidence="6">
    <location>
        <begin position="18"/>
        <end position="488"/>
    </location>
</feature>
<evidence type="ECO:0000256" key="6">
    <source>
        <dbReference type="SAM" id="SignalP"/>
    </source>
</evidence>
<evidence type="ECO:0000256" key="1">
    <source>
        <dbReference type="ARBA" id="ARBA00002208"/>
    </source>
</evidence>
<dbReference type="EMBL" id="KN847522">
    <property type="protein sequence ID" value="KIV92620.1"/>
    <property type="molecule type" value="Genomic_DNA"/>
</dbReference>
<feature type="region of interest" description="Disordered" evidence="5">
    <location>
        <begin position="375"/>
        <end position="395"/>
    </location>
</feature>
<dbReference type="VEuPathDB" id="FungiDB:PV10_03894"/>
<dbReference type="CDD" id="cd23996">
    <property type="entry name" value="LCL2-like"/>
    <property type="match status" value="1"/>
</dbReference>
<reference evidence="7 8" key="1">
    <citation type="submission" date="2015-01" db="EMBL/GenBank/DDBJ databases">
        <title>The Genome Sequence of Exophiala mesophila CBS40295.</title>
        <authorList>
            <consortium name="The Broad Institute Genomics Platform"/>
            <person name="Cuomo C."/>
            <person name="de Hoog S."/>
            <person name="Gorbushina A."/>
            <person name="Stielow B."/>
            <person name="Teixiera M."/>
            <person name="Abouelleil A."/>
            <person name="Chapman S.B."/>
            <person name="Priest M."/>
            <person name="Young S.K."/>
            <person name="Wortman J."/>
            <person name="Nusbaum C."/>
            <person name="Birren B."/>
        </authorList>
    </citation>
    <scope>NUCLEOTIDE SEQUENCE [LARGE SCALE GENOMIC DNA]</scope>
    <source>
        <strain evidence="7 8">CBS 40295</strain>
    </source>
</reference>
<evidence type="ECO:0000256" key="2">
    <source>
        <dbReference type="ARBA" id="ARBA00010545"/>
    </source>
</evidence>
<evidence type="ECO:0000313" key="7">
    <source>
        <dbReference type="EMBL" id="KIV92620.1"/>
    </source>
</evidence>
<sequence>MMTPVVTLLLFLSVASAQFQFFEQFFQGGQQQAAPEKQNVPSDSNWYRQNWEGATCSNYLCPDTLACVHFPHHCPCPHPDVEDKVELAEGIAETLILPSSLLWSLLCVWNGNQTQVLATTVFTRLRSMDPFSLTAGAIQIAAACAQCTVTIIKWVGDVRTVDARISSFCDEVSALRATYEGLEHSLSSPLMAEAARIASKTSDGGPLWLQIREALDDSKKNMNTSGFAHRIKAQLQESLASGELFYLRQRIQVFNSSLSLPIQMVCVMLQLEQRGISVENQIALNRKLISLEKSIQELVQTLSTPSNSGSTQVASDVDSSGRAGMEAYMAFAQKFLTTASAAASTRSSLSTISQPNVPLEHRRLSGVGLSGDNKARVAGWIPPPSPPSRESRCPTDHEQRNHITQSPRLEVPNTVGAEVEFLRTKRHLDLGQERLQQDQHVAAETHFRKALALMKGHDFQGKISLQPADIVLIIADCCLKQQKFDEGN</sequence>
<comment type="similarity">
    <text evidence="2">Belongs to the LCL2 family.</text>
</comment>
<comment type="function">
    <text evidence="1">Probable component of the endoplasmic reticulum-associated degradation (ERAD) pathway.</text>
</comment>
<dbReference type="Proteomes" id="UP000054302">
    <property type="component" value="Unassembled WGS sequence"/>
</dbReference>
<proteinExistence type="inferred from homology"/>
<dbReference type="InterPro" id="IPR034543">
    <property type="entry name" value="LCL2"/>
</dbReference>
<dbReference type="PANTHER" id="PTHR38425">
    <property type="entry name" value="LONG CHRONOLOGICAL LIFESPAN PROTEIN 2"/>
    <property type="match status" value="1"/>
</dbReference>